<dbReference type="Proteomes" id="UP001321473">
    <property type="component" value="Unassembled WGS sequence"/>
</dbReference>
<feature type="non-terminal residue" evidence="2">
    <location>
        <position position="1"/>
    </location>
</feature>
<dbReference type="GO" id="GO:0007030">
    <property type="term" value="P:Golgi organization"/>
    <property type="evidence" value="ECO:0007669"/>
    <property type="project" value="TreeGrafter"/>
</dbReference>
<dbReference type="InterPro" id="IPR048682">
    <property type="entry name" value="COG4"/>
</dbReference>
<dbReference type="Pfam" id="PF08318">
    <property type="entry name" value="COG4_m"/>
    <property type="match status" value="1"/>
</dbReference>
<evidence type="ECO:0000313" key="2">
    <source>
        <dbReference type="EMBL" id="KAK8764972.1"/>
    </source>
</evidence>
<feature type="domain" description="COG4 transport protein middle alpha-helical bundle" evidence="1">
    <location>
        <begin position="13"/>
        <end position="116"/>
    </location>
</feature>
<evidence type="ECO:0000313" key="3">
    <source>
        <dbReference type="Proteomes" id="UP001321473"/>
    </source>
</evidence>
<accession>A0AAQ4DR82</accession>
<name>A0AAQ4DR82_AMBAM</name>
<dbReference type="GO" id="GO:0017119">
    <property type="term" value="C:Golgi transport complex"/>
    <property type="evidence" value="ECO:0007669"/>
    <property type="project" value="TreeGrafter"/>
</dbReference>
<organism evidence="2 3">
    <name type="scientific">Amblyomma americanum</name>
    <name type="common">Lone star tick</name>
    <dbReference type="NCBI Taxonomy" id="6943"/>
    <lineage>
        <taxon>Eukaryota</taxon>
        <taxon>Metazoa</taxon>
        <taxon>Ecdysozoa</taxon>
        <taxon>Arthropoda</taxon>
        <taxon>Chelicerata</taxon>
        <taxon>Arachnida</taxon>
        <taxon>Acari</taxon>
        <taxon>Parasitiformes</taxon>
        <taxon>Ixodida</taxon>
        <taxon>Ixodoidea</taxon>
        <taxon>Ixodidae</taxon>
        <taxon>Amblyomminae</taxon>
        <taxon>Amblyomma</taxon>
    </lineage>
</organism>
<gene>
    <name evidence="2" type="ORF">V5799_032418</name>
</gene>
<keyword evidence="3" id="KW-1185">Reference proteome</keyword>
<protein>
    <recommendedName>
        <fullName evidence="1">COG4 transport protein middle alpha-helical bundle domain-containing protein</fullName>
    </recommendedName>
</protein>
<evidence type="ECO:0000259" key="1">
    <source>
        <dbReference type="Pfam" id="PF08318"/>
    </source>
</evidence>
<dbReference type="EMBL" id="JARKHS020027859">
    <property type="protein sequence ID" value="KAK8764972.1"/>
    <property type="molecule type" value="Genomic_DNA"/>
</dbReference>
<dbReference type="InterPro" id="IPR013167">
    <property type="entry name" value="COG4_M"/>
</dbReference>
<dbReference type="Gene3D" id="1.10.287.1060">
    <property type="entry name" value="ESAT-6-like"/>
    <property type="match status" value="1"/>
</dbReference>
<dbReference type="AlphaFoldDB" id="A0AAQ4DR82"/>
<comment type="caution">
    <text evidence="2">The sequence shown here is derived from an EMBL/GenBank/DDBJ whole genome shotgun (WGS) entry which is preliminary data.</text>
</comment>
<dbReference type="PANTHER" id="PTHR24016:SF0">
    <property type="entry name" value="CONSERVED OLIGOMERIC GOLGI COMPLEX SUBUNIT 4"/>
    <property type="match status" value="1"/>
</dbReference>
<proteinExistence type="predicted"/>
<reference evidence="2 3" key="1">
    <citation type="journal article" date="2023" name="Arcadia Sci">
        <title>De novo assembly of a long-read Amblyomma americanum tick genome.</title>
        <authorList>
            <person name="Chou S."/>
            <person name="Poskanzer K.E."/>
            <person name="Rollins M."/>
            <person name="Thuy-Boun P.S."/>
        </authorList>
    </citation>
    <scope>NUCLEOTIDE SEQUENCE [LARGE SCALE GENOMIC DNA]</scope>
    <source>
        <strain evidence="2">F_SG_1</strain>
        <tissue evidence="2">Salivary glands</tissue>
    </source>
</reference>
<dbReference type="PANTHER" id="PTHR24016">
    <property type="entry name" value="CONSERVED OLIGOMERIC GOLGI COMPLEX SUBUNIT 4"/>
    <property type="match status" value="1"/>
</dbReference>
<dbReference type="GO" id="GO:0006890">
    <property type="term" value="P:retrograde vesicle-mediated transport, Golgi to endoplasmic reticulum"/>
    <property type="evidence" value="ECO:0007669"/>
    <property type="project" value="TreeGrafter"/>
</dbReference>
<sequence length="271" mass="30763">SDFDVAYQDPAIRSDKVQQFDRKIKESDLCKSMQEIVSTYIIMEEYFLIESVRKAIEVDTIEENSQCSSMLDDIFFILKKCLKRAFSSASVDRACAMLNHSCSLLETDFADELSERLKLGFPPSGILDLSQAYSMIQSSFQQGRIQPAETVEKARAVFVTTLNNVEMAREYTKTLASSLQEDLSKSFSSATEKRQLNWRLPYSLAHRYLVWHRTWSSPAQLRTRINPRIGRNSLAYRSIWKETCSSAGYRGCSSPAIPLSAPATRNISCCP</sequence>